<feature type="transmembrane region" description="Helical" evidence="6">
    <location>
        <begin position="113"/>
        <end position="130"/>
    </location>
</feature>
<evidence type="ECO:0000313" key="9">
    <source>
        <dbReference type="Proteomes" id="UP000294911"/>
    </source>
</evidence>
<evidence type="ECO:0000256" key="4">
    <source>
        <dbReference type="ARBA" id="ARBA00022989"/>
    </source>
</evidence>
<sequence length="435" mass="45289">MLTALGFGTVAVILLLLLTSRVAAIVALIAIPVLAALVGGFGLADIGEFVTTGIGDIAGVLIMFVFAILYFGVMRDAGLFDPIVRRVLRFAGHQPVTIVLATALLAMCAHLDGAGATTFLITIPALLPLYEAMGMSRLVLATVTGLGAGVMNMLPWGGPTARAATVVGVDANELWVPLIPAQAAGVLAVLGIAYLLGRRERNRLGVGAELGATISPELPEEDPELRRPRLFWVNVALTVLTVGVLISGVLPPQVVFMISVVLALVINYPGMRAQQARVDAHARGAILMASTLAAAGAFLGIMEETGMTEAMARSLASIMPDSAAPLLPLIIGALGVPLSFLFGPDPYYYGVLPILTSVGEQFGIDPTLIAQASLTGEETVGFPLTPMTASFFLLVGLAKVDIGKHIRHMLPWAWGVNLVILAVAVATGVVPLWAG</sequence>
<dbReference type="Pfam" id="PF03600">
    <property type="entry name" value="CitMHS"/>
    <property type="match status" value="1"/>
</dbReference>
<reference evidence="8 9" key="1">
    <citation type="submission" date="2019-03" db="EMBL/GenBank/DDBJ databases">
        <title>Genomic Encyclopedia of Type Strains, Phase IV (KMG-IV): sequencing the most valuable type-strain genomes for metagenomic binning, comparative biology and taxonomic classification.</title>
        <authorList>
            <person name="Goeker M."/>
        </authorList>
    </citation>
    <scope>NUCLEOTIDE SEQUENCE [LARGE SCALE GENOMIC DNA]</scope>
    <source>
        <strain evidence="8 9">DSM 45765</strain>
    </source>
</reference>
<feature type="domain" description="Citrate transporter-like" evidence="7">
    <location>
        <begin position="15"/>
        <end position="376"/>
    </location>
</feature>
<evidence type="ECO:0000313" key="8">
    <source>
        <dbReference type="EMBL" id="TCP51981.1"/>
    </source>
</evidence>
<feature type="transmembrane region" description="Helical" evidence="6">
    <location>
        <begin position="347"/>
        <end position="364"/>
    </location>
</feature>
<keyword evidence="9" id="KW-1185">Reference proteome</keyword>
<dbReference type="PANTHER" id="PTHR30354:SF26">
    <property type="entry name" value="TRANSPORTER, PUTATIVE-RELATED"/>
    <property type="match status" value="1"/>
</dbReference>
<keyword evidence="2" id="KW-0813">Transport</keyword>
<dbReference type="PANTHER" id="PTHR30354">
    <property type="entry name" value="GNT FAMILY GLUCONATE TRANSPORTER"/>
    <property type="match status" value="1"/>
</dbReference>
<keyword evidence="3 6" id="KW-0812">Transmembrane</keyword>
<dbReference type="GO" id="GO:0005886">
    <property type="term" value="C:plasma membrane"/>
    <property type="evidence" value="ECO:0007669"/>
    <property type="project" value="TreeGrafter"/>
</dbReference>
<dbReference type="InterPro" id="IPR014738">
    <property type="entry name" value="Citrate_transporter"/>
</dbReference>
<dbReference type="AlphaFoldDB" id="A0A4R2QY04"/>
<name>A0A4R2QY04_9PSEU</name>
<evidence type="ECO:0000256" key="1">
    <source>
        <dbReference type="ARBA" id="ARBA00004141"/>
    </source>
</evidence>
<evidence type="ECO:0000259" key="7">
    <source>
        <dbReference type="Pfam" id="PF03600"/>
    </source>
</evidence>
<accession>A0A4R2QY04</accession>
<dbReference type="Proteomes" id="UP000294911">
    <property type="component" value="Unassembled WGS sequence"/>
</dbReference>
<feature type="transmembrane region" description="Helical" evidence="6">
    <location>
        <begin position="230"/>
        <end position="248"/>
    </location>
</feature>
<evidence type="ECO:0000256" key="5">
    <source>
        <dbReference type="ARBA" id="ARBA00023136"/>
    </source>
</evidence>
<gene>
    <name evidence="8" type="ORF">EV191_106145</name>
</gene>
<protein>
    <submittedName>
        <fullName evidence="8">CitMHS family citrate-Mg2+:H+ or citrate-Ca2+:H+ symporter</fullName>
    </submittedName>
</protein>
<feature type="transmembrane region" description="Helical" evidence="6">
    <location>
        <begin position="414"/>
        <end position="434"/>
    </location>
</feature>
<dbReference type="GO" id="GO:0015128">
    <property type="term" value="F:gluconate transmembrane transporter activity"/>
    <property type="evidence" value="ECO:0007669"/>
    <property type="project" value="InterPro"/>
</dbReference>
<feature type="transmembrane region" description="Helical" evidence="6">
    <location>
        <begin position="137"/>
        <end position="154"/>
    </location>
</feature>
<comment type="caution">
    <text evidence="8">The sequence shown here is derived from an EMBL/GenBank/DDBJ whole genome shotgun (WGS) entry which is preliminary data.</text>
</comment>
<feature type="transmembrane region" description="Helical" evidence="6">
    <location>
        <begin position="254"/>
        <end position="270"/>
    </location>
</feature>
<evidence type="ECO:0000256" key="2">
    <source>
        <dbReference type="ARBA" id="ARBA00022448"/>
    </source>
</evidence>
<keyword evidence="4 6" id="KW-1133">Transmembrane helix</keyword>
<dbReference type="InterPro" id="IPR003474">
    <property type="entry name" value="Glcn_transporter"/>
</dbReference>
<feature type="transmembrane region" description="Helical" evidence="6">
    <location>
        <begin position="174"/>
        <end position="196"/>
    </location>
</feature>
<feature type="transmembrane region" description="Helical" evidence="6">
    <location>
        <begin position="282"/>
        <end position="302"/>
    </location>
</feature>
<proteinExistence type="predicted"/>
<feature type="transmembrane region" description="Helical" evidence="6">
    <location>
        <begin position="86"/>
        <end position="107"/>
    </location>
</feature>
<evidence type="ECO:0000256" key="3">
    <source>
        <dbReference type="ARBA" id="ARBA00022692"/>
    </source>
</evidence>
<feature type="transmembrane region" description="Helical" evidence="6">
    <location>
        <begin position="322"/>
        <end position="342"/>
    </location>
</feature>
<comment type="subcellular location">
    <subcellularLocation>
        <location evidence="1">Membrane</location>
        <topology evidence="1">Multi-pass membrane protein</topology>
    </subcellularLocation>
</comment>
<keyword evidence="5 6" id="KW-0472">Membrane</keyword>
<evidence type="ECO:0000256" key="6">
    <source>
        <dbReference type="SAM" id="Phobius"/>
    </source>
</evidence>
<feature type="transmembrane region" description="Helical" evidence="6">
    <location>
        <begin position="384"/>
        <end position="402"/>
    </location>
</feature>
<feature type="transmembrane region" description="Helical" evidence="6">
    <location>
        <begin position="51"/>
        <end position="74"/>
    </location>
</feature>
<dbReference type="EMBL" id="SLXQ01000006">
    <property type="protein sequence ID" value="TCP51981.1"/>
    <property type="molecule type" value="Genomic_DNA"/>
</dbReference>
<dbReference type="NCBIfam" id="TIGR00784">
    <property type="entry name" value="citMHS"/>
    <property type="match status" value="1"/>
</dbReference>
<organism evidence="8 9">
    <name type="scientific">Tamaricihabitans halophyticus</name>
    <dbReference type="NCBI Taxonomy" id="1262583"/>
    <lineage>
        <taxon>Bacteria</taxon>
        <taxon>Bacillati</taxon>
        <taxon>Actinomycetota</taxon>
        <taxon>Actinomycetes</taxon>
        <taxon>Pseudonocardiales</taxon>
        <taxon>Pseudonocardiaceae</taxon>
        <taxon>Tamaricihabitans</taxon>
    </lineage>
</organism>
<dbReference type="GO" id="GO:0015137">
    <property type="term" value="F:citrate transmembrane transporter activity"/>
    <property type="evidence" value="ECO:0007669"/>
    <property type="project" value="InterPro"/>
</dbReference>
<dbReference type="InterPro" id="IPR004680">
    <property type="entry name" value="Cit_transptr-like_dom"/>
</dbReference>